<comment type="caution">
    <text evidence="1">The sequence shown here is derived from an EMBL/GenBank/DDBJ whole genome shotgun (WGS) entry which is preliminary data.</text>
</comment>
<proteinExistence type="predicted"/>
<dbReference type="Gene3D" id="1.25.40.20">
    <property type="entry name" value="Ankyrin repeat-containing domain"/>
    <property type="match status" value="1"/>
</dbReference>
<gene>
    <name evidence="1" type="ORF">EDB81DRAFT_763362</name>
</gene>
<evidence type="ECO:0000313" key="1">
    <source>
        <dbReference type="EMBL" id="KAH7132845.1"/>
    </source>
</evidence>
<organism evidence="1 2">
    <name type="scientific">Dactylonectria macrodidyma</name>
    <dbReference type="NCBI Taxonomy" id="307937"/>
    <lineage>
        <taxon>Eukaryota</taxon>
        <taxon>Fungi</taxon>
        <taxon>Dikarya</taxon>
        <taxon>Ascomycota</taxon>
        <taxon>Pezizomycotina</taxon>
        <taxon>Sordariomycetes</taxon>
        <taxon>Hypocreomycetidae</taxon>
        <taxon>Hypocreales</taxon>
        <taxon>Nectriaceae</taxon>
        <taxon>Dactylonectria</taxon>
    </lineage>
</organism>
<dbReference type="AlphaFoldDB" id="A0A9P9IVS8"/>
<dbReference type="Proteomes" id="UP000738349">
    <property type="component" value="Unassembled WGS sequence"/>
</dbReference>
<dbReference type="InterPro" id="IPR036770">
    <property type="entry name" value="Ankyrin_rpt-contain_sf"/>
</dbReference>
<name>A0A9P9IVS8_9HYPO</name>
<accession>A0A9P9IVS8</accession>
<reference evidence="1" key="1">
    <citation type="journal article" date="2021" name="Nat. Commun.">
        <title>Genetic determinants of endophytism in the Arabidopsis root mycobiome.</title>
        <authorList>
            <person name="Mesny F."/>
            <person name="Miyauchi S."/>
            <person name="Thiergart T."/>
            <person name="Pickel B."/>
            <person name="Atanasova L."/>
            <person name="Karlsson M."/>
            <person name="Huettel B."/>
            <person name="Barry K.W."/>
            <person name="Haridas S."/>
            <person name="Chen C."/>
            <person name="Bauer D."/>
            <person name="Andreopoulos W."/>
            <person name="Pangilinan J."/>
            <person name="LaButti K."/>
            <person name="Riley R."/>
            <person name="Lipzen A."/>
            <person name="Clum A."/>
            <person name="Drula E."/>
            <person name="Henrissat B."/>
            <person name="Kohler A."/>
            <person name="Grigoriev I.V."/>
            <person name="Martin F.M."/>
            <person name="Hacquard S."/>
        </authorList>
    </citation>
    <scope>NUCLEOTIDE SEQUENCE</scope>
    <source>
        <strain evidence="1">MPI-CAGE-AT-0147</strain>
    </source>
</reference>
<dbReference type="SUPFAM" id="SSF48403">
    <property type="entry name" value="Ankyrin repeat"/>
    <property type="match status" value="1"/>
</dbReference>
<keyword evidence="2" id="KW-1185">Reference proteome</keyword>
<evidence type="ECO:0000313" key="2">
    <source>
        <dbReference type="Proteomes" id="UP000738349"/>
    </source>
</evidence>
<dbReference type="EMBL" id="JAGMUV010000016">
    <property type="protein sequence ID" value="KAH7132845.1"/>
    <property type="molecule type" value="Genomic_DNA"/>
</dbReference>
<evidence type="ECO:0008006" key="3">
    <source>
        <dbReference type="Google" id="ProtNLM"/>
    </source>
</evidence>
<protein>
    <recommendedName>
        <fullName evidence="3">Ankyrin repeat protein</fullName>
    </recommendedName>
</protein>
<sequence>MDSLGFQSEVNSLCLARNVGLEATKMGRTEVLGFLQGANFDFRKTYEGGASLLHEAASYGKCDAARFLLKVIVSRSLQDFHGQSPLDIEKRYNQDGIGQGDNVIVQGAQQTQPHAQHQLPKHVQVGEGVIRLIGKGKEGIQPEQINLGRK</sequence>